<evidence type="ECO:0000256" key="9">
    <source>
        <dbReference type="PROSITE-ProRule" id="PRU01091"/>
    </source>
</evidence>
<keyword evidence="4" id="KW-0805">Transcription regulation</keyword>
<dbReference type="CDD" id="cd00383">
    <property type="entry name" value="trans_reg_C"/>
    <property type="match status" value="1"/>
</dbReference>
<dbReference type="GO" id="GO:0006355">
    <property type="term" value="P:regulation of DNA-templated transcription"/>
    <property type="evidence" value="ECO:0007669"/>
    <property type="project" value="InterPro"/>
</dbReference>
<evidence type="ECO:0000256" key="7">
    <source>
        <dbReference type="ARBA" id="ARBA00024867"/>
    </source>
</evidence>
<dbReference type="Gene3D" id="6.10.250.690">
    <property type="match status" value="1"/>
</dbReference>
<dbReference type="PANTHER" id="PTHR48111">
    <property type="entry name" value="REGULATOR OF RPOS"/>
    <property type="match status" value="1"/>
</dbReference>
<dbReference type="EMBL" id="AZQP01000012">
    <property type="protein sequence ID" value="EYE88878.1"/>
    <property type="molecule type" value="Genomic_DNA"/>
</dbReference>
<organism evidence="12 13">
    <name type="scientific">Fervidicella metallireducens AeB</name>
    <dbReference type="NCBI Taxonomy" id="1403537"/>
    <lineage>
        <taxon>Bacteria</taxon>
        <taxon>Bacillati</taxon>
        <taxon>Bacillota</taxon>
        <taxon>Clostridia</taxon>
        <taxon>Eubacteriales</taxon>
        <taxon>Clostridiaceae</taxon>
        <taxon>Fervidicella</taxon>
    </lineage>
</organism>
<keyword evidence="3" id="KW-0902">Two-component regulatory system</keyword>
<dbReference type="InterPro" id="IPR001789">
    <property type="entry name" value="Sig_transdc_resp-reg_receiver"/>
</dbReference>
<keyword evidence="5 9" id="KW-0238">DNA-binding</keyword>
<accession>A0A017RVS3</accession>
<dbReference type="FunFam" id="1.10.10.10:FF:000018">
    <property type="entry name" value="DNA-binding response regulator ResD"/>
    <property type="match status" value="1"/>
</dbReference>
<reference evidence="12 13" key="1">
    <citation type="journal article" date="2014" name="Genome Announc.">
        <title>Draft Genome Sequence of Fervidicella metallireducens Strain AeBT, an Iron-Reducing Thermoanaerobe from the Great Artesian Basin.</title>
        <authorList>
            <person name="Patel B.K."/>
        </authorList>
    </citation>
    <scope>NUCLEOTIDE SEQUENCE [LARGE SCALE GENOMIC DNA]</scope>
    <source>
        <strain evidence="12 13">AeB</strain>
    </source>
</reference>
<dbReference type="AlphaFoldDB" id="A0A017RVS3"/>
<dbReference type="InterPro" id="IPR016032">
    <property type="entry name" value="Sig_transdc_resp-reg_C-effctor"/>
</dbReference>
<dbReference type="Gene3D" id="1.10.10.10">
    <property type="entry name" value="Winged helix-like DNA-binding domain superfamily/Winged helix DNA-binding domain"/>
    <property type="match status" value="1"/>
</dbReference>
<evidence type="ECO:0000256" key="6">
    <source>
        <dbReference type="ARBA" id="ARBA00023163"/>
    </source>
</evidence>
<sequence>MDKAILIADDNIEIIKIIKPYIEKEGFKTIIAFDGQETLLKFNQYKPQLVLLDIMMPIIDGLEVCRRIRQNSNTPIILLTAKSEDADKILGLNSGADDYIVKPFSPGEVVARINAVLRRIAPHEINKSQVLKYDSLEIDINNYSVKLKKQTINLTKKEIEVLWVLAASPNKIISRDELLDKIWGVDYFGDPRTVDTHIKRLRAKLELDGQYLWDIKTVWGIGYKFEVENV</sequence>
<evidence type="ECO:0000256" key="3">
    <source>
        <dbReference type="ARBA" id="ARBA00023012"/>
    </source>
</evidence>
<keyword evidence="6" id="KW-0804">Transcription</keyword>
<dbReference type="SMART" id="SM00448">
    <property type="entry name" value="REC"/>
    <property type="match status" value="1"/>
</dbReference>
<dbReference type="STRING" id="1403537.Q428_05760"/>
<dbReference type="GO" id="GO:0000976">
    <property type="term" value="F:transcription cis-regulatory region binding"/>
    <property type="evidence" value="ECO:0007669"/>
    <property type="project" value="TreeGrafter"/>
</dbReference>
<evidence type="ECO:0000256" key="2">
    <source>
        <dbReference type="ARBA" id="ARBA00022553"/>
    </source>
</evidence>
<feature type="domain" description="Response regulatory" evidence="10">
    <location>
        <begin position="4"/>
        <end position="117"/>
    </location>
</feature>
<feature type="DNA-binding region" description="OmpR/PhoB-type" evidence="9">
    <location>
        <begin position="128"/>
        <end position="227"/>
    </location>
</feature>
<dbReference type="Pfam" id="PF00486">
    <property type="entry name" value="Trans_reg_C"/>
    <property type="match status" value="1"/>
</dbReference>
<comment type="function">
    <text evidence="7">May play the central regulatory role in sporulation. It may be an element of the effector pathway responsible for the activation of sporulation genes in response to nutritional stress. Spo0A may act in concert with spo0H (a sigma factor) to control the expression of some genes that are critical to the sporulation process.</text>
</comment>
<evidence type="ECO:0000256" key="8">
    <source>
        <dbReference type="PROSITE-ProRule" id="PRU00169"/>
    </source>
</evidence>
<dbReference type="PROSITE" id="PS50110">
    <property type="entry name" value="RESPONSE_REGULATORY"/>
    <property type="match status" value="1"/>
</dbReference>
<dbReference type="GO" id="GO:0032993">
    <property type="term" value="C:protein-DNA complex"/>
    <property type="evidence" value="ECO:0007669"/>
    <property type="project" value="TreeGrafter"/>
</dbReference>
<dbReference type="Pfam" id="PF00072">
    <property type="entry name" value="Response_reg"/>
    <property type="match status" value="1"/>
</dbReference>
<feature type="domain" description="OmpR/PhoB-type" evidence="11">
    <location>
        <begin position="128"/>
        <end position="227"/>
    </location>
</feature>
<proteinExistence type="predicted"/>
<name>A0A017RVS3_9CLOT</name>
<evidence type="ECO:0000313" key="13">
    <source>
        <dbReference type="Proteomes" id="UP000019681"/>
    </source>
</evidence>
<dbReference type="PANTHER" id="PTHR48111:SF21">
    <property type="entry name" value="DNA-BINDING DUAL MASTER TRANSCRIPTIONAL REGULATOR RPAA"/>
    <property type="match status" value="1"/>
</dbReference>
<dbReference type="FunFam" id="3.40.50.2300:FF:000001">
    <property type="entry name" value="DNA-binding response regulator PhoB"/>
    <property type="match status" value="1"/>
</dbReference>
<dbReference type="Proteomes" id="UP000019681">
    <property type="component" value="Unassembled WGS sequence"/>
</dbReference>
<keyword evidence="2 8" id="KW-0597">Phosphoprotein</keyword>
<feature type="modified residue" description="4-aspartylphosphate" evidence="8">
    <location>
        <position position="53"/>
    </location>
</feature>
<dbReference type="PROSITE" id="PS51755">
    <property type="entry name" value="OMPR_PHOB"/>
    <property type="match status" value="1"/>
</dbReference>
<evidence type="ECO:0000256" key="5">
    <source>
        <dbReference type="ARBA" id="ARBA00023125"/>
    </source>
</evidence>
<protein>
    <recommendedName>
        <fullName evidence="1">Stage 0 sporulation protein A homolog</fullName>
    </recommendedName>
</protein>
<dbReference type="InterPro" id="IPR036388">
    <property type="entry name" value="WH-like_DNA-bd_sf"/>
</dbReference>
<dbReference type="SUPFAM" id="SSF52172">
    <property type="entry name" value="CheY-like"/>
    <property type="match status" value="1"/>
</dbReference>
<evidence type="ECO:0000256" key="4">
    <source>
        <dbReference type="ARBA" id="ARBA00023015"/>
    </source>
</evidence>
<evidence type="ECO:0000313" key="12">
    <source>
        <dbReference type="EMBL" id="EYE88878.1"/>
    </source>
</evidence>
<dbReference type="InterPro" id="IPR011006">
    <property type="entry name" value="CheY-like_superfamily"/>
</dbReference>
<keyword evidence="13" id="KW-1185">Reference proteome</keyword>
<dbReference type="RefSeq" id="WP_035378961.1">
    <property type="nucleotide sequence ID" value="NZ_AZQP01000012.1"/>
</dbReference>
<comment type="caution">
    <text evidence="12">The sequence shown here is derived from an EMBL/GenBank/DDBJ whole genome shotgun (WGS) entry which is preliminary data.</text>
</comment>
<evidence type="ECO:0000259" key="11">
    <source>
        <dbReference type="PROSITE" id="PS51755"/>
    </source>
</evidence>
<evidence type="ECO:0000259" key="10">
    <source>
        <dbReference type="PROSITE" id="PS50110"/>
    </source>
</evidence>
<dbReference type="InterPro" id="IPR039420">
    <property type="entry name" value="WalR-like"/>
</dbReference>
<dbReference type="SUPFAM" id="SSF46894">
    <property type="entry name" value="C-terminal effector domain of the bipartite response regulators"/>
    <property type="match status" value="1"/>
</dbReference>
<evidence type="ECO:0000256" key="1">
    <source>
        <dbReference type="ARBA" id="ARBA00018672"/>
    </source>
</evidence>
<dbReference type="SMART" id="SM00862">
    <property type="entry name" value="Trans_reg_C"/>
    <property type="match status" value="1"/>
</dbReference>
<dbReference type="OrthoDB" id="9790442at2"/>
<dbReference type="InterPro" id="IPR001867">
    <property type="entry name" value="OmpR/PhoB-type_DNA-bd"/>
</dbReference>
<dbReference type="Gene3D" id="3.40.50.2300">
    <property type="match status" value="1"/>
</dbReference>
<gene>
    <name evidence="12" type="ORF">Q428_05760</name>
</gene>
<dbReference type="GO" id="GO:0005829">
    <property type="term" value="C:cytosol"/>
    <property type="evidence" value="ECO:0007669"/>
    <property type="project" value="TreeGrafter"/>
</dbReference>
<dbReference type="GO" id="GO:0000156">
    <property type="term" value="F:phosphorelay response regulator activity"/>
    <property type="evidence" value="ECO:0007669"/>
    <property type="project" value="TreeGrafter"/>
</dbReference>